<protein>
    <submittedName>
        <fullName evidence="1">Uncharacterized protein</fullName>
    </submittedName>
</protein>
<evidence type="ECO:0000313" key="2">
    <source>
        <dbReference type="Proteomes" id="UP001241377"/>
    </source>
</evidence>
<keyword evidence="2" id="KW-1185">Reference proteome</keyword>
<dbReference type="EMBL" id="JASBWR010000004">
    <property type="protein sequence ID" value="KAJ9112614.1"/>
    <property type="molecule type" value="Genomic_DNA"/>
</dbReference>
<reference evidence="1" key="1">
    <citation type="submission" date="2023-04" db="EMBL/GenBank/DDBJ databases">
        <title>Draft Genome sequencing of Naganishia species isolated from polar environments using Oxford Nanopore Technology.</title>
        <authorList>
            <person name="Leo P."/>
            <person name="Venkateswaran K."/>
        </authorList>
    </citation>
    <scope>NUCLEOTIDE SEQUENCE</scope>
    <source>
        <strain evidence="1">MNA-CCFEE 5261</strain>
    </source>
</reference>
<gene>
    <name evidence="1" type="ORF">QFC19_000634</name>
</gene>
<dbReference type="Proteomes" id="UP001241377">
    <property type="component" value="Unassembled WGS sequence"/>
</dbReference>
<accession>A0ACC2WLJ9</accession>
<evidence type="ECO:0000313" key="1">
    <source>
        <dbReference type="EMBL" id="KAJ9112614.1"/>
    </source>
</evidence>
<proteinExistence type="predicted"/>
<sequence>MITPESLTIVGNSAGAVHVATYLYRDAIKDYELALAPLATDPTLLPDRHDPLHPSGAMLIGMPAHFRLATPDRSPVLFGYHCPELFGKPGTSEQQMRELTEERCPIGLRKRSGDRTRVGTMLADLDPEPEIAGPVLIHPTLSPRCLPLRATQSREFSKVYEEITGIPAQEIHIDGHNHISVPLGLGLGGKEEAWGHDLIKWINGA</sequence>
<comment type="caution">
    <text evidence="1">The sequence shown here is derived from an EMBL/GenBank/DDBJ whole genome shotgun (WGS) entry which is preliminary data.</text>
</comment>
<name>A0ACC2WLJ9_9TREE</name>
<organism evidence="1 2">
    <name type="scientific">Naganishia cerealis</name>
    <dbReference type="NCBI Taxonomy" id="610337"/>
    <lineage>
        <taxon>Eukaryota</taxon>
        <taxon>Fungi</taxon>
        <taxon>Dikarya</taxon>
        <taxon>Basidiomycota</taxon>
        <taxon>Agaricomycotina</taxon>
        <taxon>Tremellomycetes</taxon>
        <taxon>Filobasidiales</taxon>
        <taxon>Filobasidiaceae</taxon>
        <taxon>Naganishia</taxon>
    </lineage>
</organism>